<feature type="domain" description="EGF-like" evidence="9">
    <location>
        <begin position="1384"/>
        <end position="1421"/>
    </location>
</feature>
<dbReference type="InterPro" id="IPR000742">
    <property type="entry name" value="EGF"/>
</dbReference>
<dbReference type="PROSITE" id="PS50825">
    <property type="entry name" value="HYR"/>
    <property type="match status" value="2"/>
</dbReference>
<proteinExistence type="predicted"/>
<keyword evidence="7" id="KW-0768">Sushi</keyword>
<evidence type="ECO:0000259" key="10">
    <source>
        <dbReference type="PROSITE" id="PS50825"/>
    </source>
</evidence>
<dbReference type="GO" id="GO:0005615">
    <property type="term" value="C:extracellular space"/>
    <property type="evidence" value="ECO:0007669"/>
    <property type="project" value="TreeGrafter"/>
</dbReference>
<dbReference type="InterPro" id="IPR052071">
    <property type="entry name" value="SCUB_EGF-like_domain"/>
</dbReference>
<dbReference type="InterPro" id="IPR018097">
    <property type="entry name" value="EGF_Ca-bd_CS"/>
</dbReference>
<dbReference type="InterPro" id="IPR000152">
    <property type="entry name" value="EGF-type_Asp/Asn_hydroxyl_site"/>
</dbReference>
<dbReference type="InterPro" id="IPR011641">
    <property type="entry name" value="Tyr-kin_ephrin_A/B_rcpt-like"/>
</dbReference>
<evidence type="ECO:0000256" key="3">
    <source>
        <dbReference type="ARBA" id="ARBA00022737"/>
    </source>
</evidence>
<feature type="domain" description="EGF-like" evidence="9">
    <location>
        <begin position="1211"/>
        <end position="1255"/>
    </location>
</feature>
<feature type="disulfide bond" evidence="6">
    <location>
        <begin position="1348"/>
        <end position="1358"/>
    </location>
</feature>
<keyword evidence="8" id="KW-0472">Membrane</keyword>
<feature type="domain" description="Sushi" evidence="11">
    <location>
        <begin position="343"/>
        <end position="406"/>
    </location>
</feature>
<dbReference type="GO" id="GO:0005509">
    <property type="term" value="F:calcium ion binding"/>
    <property type="evidence" value="ECO:0007669"/>
    <property type="project" value="InterPro"/>
</dbReference>
<feature type="disulfide bond" evidence="6">
    <location>
        <begin position="1245"/>
        <end position="1254"/>
    </location>
</feature>
<dbReference type="InterPro" id="IPR009030">
    <property type="entry name" value="Growth_fac_rcpt_cys_sf"/>
</dbReference>
<feature type="disulfide bond" evidence="6">
    <location>
        <begin position="1605"/>
        <end position="1614"/>
    </location>
</feature>
<reference evidence="12" key="1">
    <citation type="submission" date="2020-06" db="EMBL/GenBank/DDBJ databases">
        <title>Draft genome of Bugula neritina, a colonial animal packing powerful symbionts and potential medicines.</title>
        <authorList>
            <person name="Rayko M."/>
        </authorList>
    </citation>
    <scope>NUCLEOTIDE SEQUENCE [LARGE SCALE GENOMIC DNA]</scope>
    <source>
        <strain evidence="12">Kwan_BN1</strain>
    </source>
</reference>
<feature type="disulfide bond" evidence="6">
    <location>
        <begin position="1466"/>
        <end position="1476"/>
    </location>
</feature>
<accession>A0A7J7KLS9</accession>
<organism evidence="12 13">
    <name type="scientific">Bugula neritina</name>
    <name type="common">Brown bryozoan</name>
    <name type="synonym">Sertularia neritina</name>
    <dbReference type="NCBI Taxonomy" id="10212"/>
    <lineage>
        <taxon>Eukaryota</taxon>
        <taxon>Metazoa</taxon>
        <taxon>Spiralia</taxon>
        <taxon>Lophotrochozoa</taxon>
        <taxon>Bryozoa</taxon>
        <taxon>Gymnolaemata</taxon>
        <taxon>Cheilostomatida</taxon>
        <taxon>Flustrina</taxon>
        <taxon>Buguloidea</taxon>
        <taxon>Bugulidae</taxon>
        <taxon>Bugula</taxon>
    </lineage>
</organism>
<feature type="disulfide bond" evidence="6">
    <location>
        <begin position="3123"/>
        <end position="3140"/>
    </location>
</feature>
<feature type="disulfide bond" evidence="6">
    <location>
        <begin position="1411"/>
        <end position="1420"/>
    </location>
</feature>
<dbReference type="Pfam" id="PF07699">
    <property type="entry name" value="Ephrin_rec_like"/>
    <property type="match status" value="9"/>
</dbReference>
<gene>
    <name evidence="12" type="ORF">EB796_002834</name>
</gene>
<dbReference type="PROSITE" id="PS50026">
    <property type="entry name" value="EGF_3"/>
    <property type="match status" value="11"/>
</dbReference>
<dbReference type="SMART" id="SM00179">
    <property type="entry name" value="EGF_CA"/>
    <property type="match status" value="9"/>
</dbReference>
<feature type="domain" description="HYR" evidence="10">
    <location>
        <begin position="1832"/>
        <end position="1912"/>
    </location>
</feature>
<keyword evidence="4 6" id="KW-1015">Disulfide bond</keyword>
<dbReference type="PROSITE" id="PS01187">
    <property type="entry name" value="EGF_CA"/>
    <property type="match status" value="2"/>
</dbReference>
<protein>
    <submittedName>
        <fullName evidence="12">Clec-78</fullName>
    </submittedName>
</protein>
<dbReference type="PROSITE" id="PS00010">
    <property type="entry name" value="ASX_HYDROXYL"/>
    <property type="match status" value="2"/>
</dbReference>
<dbReference type="Proteomes" id="UP000593567">
    <property type="component" value="Unassembled WGS sequence"/>
</dbReference>
<dbReference type="PROSITE" id="PS01186">
    <property type="entry name" value="EGF_2"/>
    <property type="match status" value="5"/>
</dbReference>
<keyword evidence="1 6" id="KW-0245">EGF-like domain</keyword>
<dbReference type="GO" id="GO:0042063">
    <property type="term" value="P:gliogenesis"/>
    <property type="evidence" value="ECO:0007669"/>
    <property type="project" value="UniProtKB-ARBA"/>
</dbReference>
<dbReference type="GO" id="GO:0048666">
    <property type="term" value="P:neuron development"/>
    <property type="evidence" value="ECO:0007669"/>
    <property type="project" value="UniProtKB-ARBA"/>
</dbReference>
<evidence type="ECO:0000256" key="2">
    <source>
        <dbReference type="ARBA" id="ARBA00022729"/>
    </source>
</evidence>
<feature type="disulfide bond" evidence="6">
    <location>
        <begin position="1487"/>
        <end position="1496"/>
    </location>
</feature>
<dbReference type="PANTHER" id="PTHR24046:SF5">
    <property type="entry name" value="EGF-LIKE DOMAIN-CONTAINING PROTEIN"/>
    <property type="match status" value="1"/>
</dbReference>
<dbReference type="SMART" id="SM00181">
    <property type="entry name" value="EGF"/>
    <property type="match status" value="18"/>
</dbReference>
<dbReference type="PROSITE" id="PS50923">
    <property type="entry name" value="SUSHI"/>
    <property type="match status" value="1"/>
</dbReference>
<feature type="transmembrane region" description="Helical" evidence="8">
    <location>
        <begin position="3166"/>
        <end position="3188"/>
    </location>
</feature>
<dbReference type="Pfam" id="PF07645">
    <property type="entry name" value="EGF_CA"/>
    <property type="match status" value="2"/>
</dbReference>
<sequence>MSPYNIEFDWSGELGTCERIHCPFVPVMDGIMTDDVSQPDDLEELISNHTYFYQLFTDSLTYIPQIEFEDNATVWCKPGYVINNTESQSSNVSCGADRTFGDVPVCVDYDECETNTSSCEMHCHNTPGSYYCSCDEEYQLLDNGTCILIPGCEANSDACDQKCNSTTLPQWFECSCDPPYVLYNELGAEGWHKHTNDTADQILRVNQSCVLKQCSLEDIREQLMNSTLILSHVDDATYPLHFNDSVTVLCARGYTYPDGNRSKEFHCTFDGWQDMDGNNITQAECSEEVICPAFNLTVDAVSFTTPHVQICPYPFNYEIVSSCDLDPITNEYVLSSDVLCPVVDCGPPDQEQTLGGTNLTVDCTTLNCSFEFRCDGGKEPLPLGVSTTITCMADGKWNYSSIYCEGTSCQDPGTVFGTYRSASGDMSDNRTISLSNLKSGGKIYYDCINPGYTLSSGGTPVEYISCDGSTFSPNVSTFECIDSESPAVPYCPPQIEVFRFHGYQEAPFDADGFMGYGSPLFTDNAGIKEIVIQPYTFHSRHIFSEDLNVSFTAYDFIGSSTSCSIQFIVVDPTPPAIQCGTIYVATNASTPEVVVTDEMILSAVVIDASSAYEYVEVEMSTTDRTVNTANALDMVDRIAVVRVHRVFYSGDVSMGMNRTNNITQTAECHVVVLPQPDLCDLHYAPSPGGADRTCMELENGTKECNYTCQQPSGLFFQFSGNLENTATSTCSNSSIGYTPVYDCVESGLAGIFTAHLVLQVPRPSTACVNAFTSGYKDWFLNDYCQGAVDDIVIYTKLRGSPVDISTTVATNNALMTATPTIVLIPKSGEEGTEILCTGSEDLSVLNSCLSGASSSIDPIQFFCENADYSPIQTVQNNVTIYSCFNCPAGTFFDEGECKACPIGTFLSSPGANTLCEECPEGYTTIEEGGACKPFCEEGYVSDTGVYPCSPCPVNHYSVNNTHCEMCPSGTKGRSNAQSSSDSCKPKCAAGTYSYDGYVPDDGECRECPVNFFQSDVGATECIRCNDTDHTNSLTGQTECTLFYTDCPNDVRANCSNSFSCDVKDGLFFCSLGCEDNLVNHGSICNLPTTPCISNSCDPRGTVDCVDGKCVCNSEIAEGEFCEVMRPAPTLNCENGGEAFAMVDGYSPGANILHVCLCGGPWSGENCTEIEDKCDASPAPCVDGQFAECVSEDVRARCECTMGYTGYDCNTEIDGCISSPCMNGGTCSDVPGDEVVDSAYEFTCMCPPGFSGDSCQDRKDECEEISCGDFSSMCVDEYESLNSTYCFSVFFKKVVNVSVSISTTSYCEAHDIECENDGECEDVSGLDRYRCVCSDIYDGQHCQHRIDFCEDDPCGNGACSNKDDEAGYTCNCTTGYIFDDMTCVDVDECEKDDDLCNTGDCMNTDGSYYCMCDEEHAGKHCETNINECLTKPCNGEFSVCLDSDTHYECICQTNLTGDNCYEEKNLCEDQCQGGSTCHSVFGSYVCQCKMPSYGRHCENTPNICEVEKPCVYGGVCENVDNSFTCVDCDSGFYGDACELWINECIDNPCENGGSCELKRVQGYTCSCPPGFIGDHCETKLDPCSSDPCIGSATCVNQGFYDYKCVCPPGRVGAACDTVIDADFDFYLKLGEYFVILEPTISAHWTVTRFTLSTWVRLDRTEDKKGFIDFLQVTVEGEAVLRLNANRCMYNGKWYNIRTNPSSSLSVGYWAFYAVSVNTVDGQTTLSISTDGIAIDYILDEVPEEKAGRLNIEVSPDRNFVGYCSQTYLWAGAAFTRSELDSIRLVPRGEVIEGSQFKVEFLHYFWAAGLFRTSPFCEVARPTKACIICDDDSIGTFLEFERECPKDKVVTTSARSVQVTWDPPLFLLNGEAFTANTPNILPGTELGLGKHKVRYSASKNGKTLKCDFNIYVRFGCEGIVYNSRCIRPQEQTGITKAEAEFRCKSFGGVPVDIVDGDVADNVAGAIVASKYEKRELIVGSHVNGSSDPQCVFLSSSTDVLKPLECTQAIGVVCGRPISSAESCVLPRIPSNVKITQVISNSSLLKYKIECKDADARLPSYAPKEITCYPEGNWDTNFGFSLPSCVSVPVNLVPVFRRIRYRVKIRMSFRFRMTNPCRSGGTYNTYNILFAVRNVLFGLRNRYFGFIRFGRRSSLSLCCDDPRNCDTSSSCGLRPFALSCRCGLFGGKRRKRNTDEENENEIDVNLDEIELDPDDIDLSAEEILTAAVANGEFTNNITNSGFNVLDDEPVLSSLEIAQEPDCPEGFEVVDDECEPCPEGTYWTTNGTCEFCDFNFYQPDINATECIPCDGDNVTYNTGAASADECAVEAPAGSFYNEISQTLELCPRGTYQSEPGQLSCEPCPPSTNTPTNGSTSADQCEDECPSGSRYSSADGICVLCEIGYYRDEALDVTCVKCPDGLITAMEGAVSKDNCTIADCDIGEYRNETVNVCMGCPRGTFQNETRQTECMACGGNETTMATNSTSSSECKFICPDGYEEAANSSCSLCEVGSYRTKDIDNIANKMCTECDGYWTTAEEGSVTESQCSILACPEGLQANSTMDGCEECPEGTYSDGYTNATQSCSTCDSLGHYTTNSTGKDSADDCFLSCPNAGEETNRAGNSCVPCMQGYYAESGDQICSSCNTKDLEDGVVRWDTTDEGSISVDNCTVAFCAAGYKRDNSTSPQMCVECPTGFYQDQNGSLTTVCTPCPLTASNDNQTTNANGSTSLEDCRVTCPPGQQDINDTCQQCPMGTYKEMAGPETCTPCGFQLTTNLTGSSNESDCNIAICDKGYYANGTNCTECPVGFYQEEEMFTGSDCIPCSSIKGYPQTTSSTGSTSEDACAVKYTMKYLPVVVVCSPGYAKNETLGCTICPVDTYDNGTNYCVPCDDSFSTNDQEGGVDSSACNYKRCGAGEQTMSTNTSACEPCPRNTYNDMAGGTCMPCNGSKETISTGSDSVDDCITNCPSGQEHNPISDSCELCPRGYYRDMTSGSYYCEECRENTTNTEAGSASCNVEICGKGQYAKEDSGVYTCTDCEIGKYQADRGQFECVSCGEGYTTEEEGSKDEQSCVSIPTCENKSPCTHQKHSCEVVNGAPVCSCPTAYIQQQVGETYTCTHICSETSGGSFCQNNGVCNDYVDDLLLACTCTDGWAGTNCTTEAAGSRRAPRTTLIIVGVVSGVVLLAVIGGSGVCVL</sequence>
<feature type="domain" description="EGF-like" evidence="9">
    <location>
        <begin position="1302"/>
        <end position="1342"/>
    </location>
</feature>
<dbReference type="GO" id="GO:0007165">
    <property type="term" value="P:signal transduction"/>
    <property type="evidence" value="ECO:0007669"/>
    <property type="project" value="TreeGrafter"/>
</dbReference>
<keyword evidence="8" id="KW-1133">Transmembrane helix</keyword>
<dbReference type="InterPro" id="IPR001881">
    <property type="entry name" value="EGF-like_Ca-bd_dom"/>
</dbReference>
<feature type="disulfide bond" evidence="6">
    <location>
        <begin position="1180"/>
        <end position="1197"/>
    </location>
</feature>
<evidence type="ECO:0000256" key="5">
    <source>
        <dbReference type="ARBA" id="ARBA00023180"/>
    </source>
</evidence>
<feature type="disulfide bond" evidence="6">
    <location>
        <begin position="1199"/>
        <end position="1208"/>
    </location>
</feature>
<dbReference type="GO" id="GO:0005886">
    <property type="term" value="C:plasma membrane"/>
    <property type="evidence" value="ECO:0007669"/>
    <property type="project" value="UniProtKB-ARBA"/>
</dbReference>
<feature type="disulfide bond" evidence="6">
    <location>
        <begin position="1450"/>
        <end position="1459"/>
    </location>
</feature>
<feature type="domain" description="EGF-like" evidence="9">
    <location>
        <begin position="1539"/>
        <end position="1576"/>
    </location>
</feature>
<evidence type="ECO:0000256" key="8">
    <source>
        <dbReference type="SAM" id="Phobius"/>
    </source>
</evidence>
<feature type="domain" description="EGF-like" evidence="9">
    <location>
        <begin position="1169"/>
        <end position="1209"/>
    </location>
</feature>
<feature type="disulfide bond" evidence="6">
    <location>
        <begin position="3142"/>
        <end position="3151"/>
    </location>
</feature>
<dbReference type="SMART" id="SM01411">
    <property type="entry name" value="Ephrin_rec_like"/>
    <property type="match status" value="17"/>
</dbReference>
<dbReference type="EMBL" id="VXIV02000339">
    <property type="protein sequence ID" value="KAF6038856.1"/>
    <property type="molecule type" value="Genomic_DNA"/>
</dbReference>
<evidence type="ECO:0000259" key="9">
    <source>
        <dbReference type="PROSITE" id="PS50026"/>
    </source>
</evidence>
<evidence type="ECO:0000256" key="4">
    <source>
        <dbReference type="ARBA" id="ARBA00023157"/>
    </source>
</evidence>
<keyword evidence="13" id="KW-1185">Reference proteome</keyword>
<dbReference type="InterPro" id="IPR049883">
    <property type="entry name" value="NOTCH1_EGF-like"/>
</dbReference>
<feature type="disulfide bond" evidence="6">
    <location>
        <begin position="1332"/>
        <end position="1341"/>
    </location>
</feature>
<feature type="domain" description="EGF-like" evidence="9">
    <location>
        <begin position="1462"/>
        <end position="1497"/>
    </location>
</feature>
<dbReference type="FunFam" id="2.10.25.10:FF:000230">
    <property type="entry name" value="Delta-like protein"/>
    <property type="match status" value="1"/>
</dbReference>
<comment type="caution">
    <text evidence="12">The sequence shown here is derived from an EMBL/GenBank/DDBJ whole genome shotgun (WGS) entry which is preliminary data.</text>
</comment>
<evidence type="ECO:0000256" key="7">
    <source>
        <dbReference type="PROSITE-ProRule" id="PRU00302"/>
    </source>
</evidence>
<evidence type="ECO:0000313" key="12">
    <source>
        <dbReference type="EMBL" id="KAF6038856.1"/>
    </source>
</evidence>
<dbReference type="CDD" id="cd00054">
    <property type="entry name" value="EGF_CA"/>
    <property type="match status" value="4"/>
</dbReference>
<feature type="domain" description="EGF-like" evidence="9">
    <location>
        <begin position="1499"/>
        <end position="1537"/>
    </location>
</feature>
<feature type="domain" description="EGF-like" evidence="9">
    <location>
        <begin position="3111"/>
        <end position="3152"/>
    </location>
</feature>
<evidence type="ECO:0000259" key="11">
    <source>
        <dbReference type="PROSITE" id="PS50923"/>
    </source>
</evidence>
<dbReference type="PROSITE" id="PS00022">
    <property type="entry name" value="EGF_1"/>
    <property type="match status" value="9"/>
</dbReference>
<dbReference type="OrthoDB" id="6287073at2759"/>
<keyword evidence="5" id="KW-0325">Glycoprotein</keyword>
<comment type="caution">
    <text evidence="6">Lacks conserved residue(s) required for the propagation of feature annotation.</text>
</comment>
<dbReference type="SUPFAM" id="SSF57184">
    <property type="entry name" value="Growth factor receptor domain"/>
    <property type="match status" value="5"/>
</dbReference>
<dbReference type="Pfam" id="PF00008">
    <property type="entry name" value="EGF"/>
    <property type="match status" value="3"/>
</dbReference>
<dbReference type="InterPro" id="IPR003410">
    <property type="entry name" value="HYR_dom"/>
</dbReference>
<keyword evidence="3" id="KW-0677">Repeat</keyword>
<dbReference type="Gene3D" id="2.10.50.10">
    <property type="entry name" value="Tumor Necrosis Factor Receptor, subunit A, domain 2"/>
    <property type="match status" value="11"/>
</dbReference>
<evidence type="ECO:0000313" key="13">
    <source>
        <dbReference type="Proteomes" id="UP000593567"/>
    </source>
</evidence>
<feature type="disulfide bond" evidence="6">
    <location>
        <begin position="1313"/>
        <end position="1330"/>
    </location>
</feature>
<feature type="disulfide bond" evidence="6">
    <location>
        <begin position="1566"/>
        <end position="1575"/>
    </location>
</feature>
<keyword evidence="8" id="KW-0812">Transmembrane</keyword>
<dbReference type="InterPro" id="IPR000436">
    <property type="entry name" value="Sushi_SCR_CCP_dom"/>
</dbReference>
<dbReference type="PANTHER" id="PTHR24046">
    <property type="entry name" value="SIGNAL PEPTIDE, CUB AND EGF-LIKE DOMAIN-CONTAINING"/>
    <property type="match status" value="1"/>
</dbReference>
<dbReference type="GO" id="GO:0009986">
    <property type="term" value="C:cell surface"/>
    <property type="evidence" value="ECO:0007669"/>
    <property type="project" value="TreeGrafter"/>
</dbReference>
<evidence type="ECO:0000256" key="1">
    <source>
        <dbReference type="ARBA" id="ARBA00022536"/>
    </source>
</evidence>
<feature type="domain" description="HYR" evidence="10">
    <location>
        <begin position="481"/>
        <end position="571"/>
    </location>
</feature>
<dbReference type="GO" id="GO:0000902">
    <property type="term" value="P:cell morphogenesis"/>
    <property type="evidence" value="ECO:0007669"/>
    <property type="project" value="UniProtKB-ARBA"/>
</dbReference>
<name>A0A7J7KLS9_BUGNE</name>
<dbReference type="Gene3D" id="2.10.25.10">
    <property type="entry name" value="Laminin"/>
    <property type="match status" value="10"/>
</dbReference>
<feature type="domain" description="EGF-like" evidence="9">
    <location>
        <begin position="1578"/>
        <end position="1615"/>
    </location>
</feature>
<feature type="domain" description="EGF-like" evidence="9">
    <location>
        <begin position="1423"/>
        <end position="1460"/>
    </location>
</feature>
<feature type="disulfide bond" evidence="6">
    <location>
        <begin position="1527"/>
        <end position="1536"/>
    </location>
</feature>
<evidence type="ECO:0000256" key="6">
    <source>
        <dbReference type="PROSITE-ProRule" id="PRU00076"/>
    </source>
</evidence>
<feature type="domain" description="EGF-like" evidence="9">
    <location>
        <begin position="1344"/>
        <end position="1383"/>
    </location>
</feature>
<dbReference type="SUPFAM" id="SSF57196">
    <property type="entry name" value="EGF/Laminin"/>
    <property type="match status" value="6"/>
</dbReference>
<keyword evidence="2" id="KW-0732">Signal</keyword>